<comment type="caution">
    <text evidence="1">The sequence shown here is derived from an EMBL/GenBank/DDBJ whole genome shotgun (WGS) entry which is preliminary data.</text>
</comment>
<name>A0A9W4XIS4_9PLEO</name>
<dbReference type="Proteomes" id="UP001152607">
    <property type="component" value="Unassembled WGS sequence"/>
</dbReference>
<gene>
    <name evidence="1" type="ORF">PDIGIT_LOCUS3052</name>
</gene>
<protein>
    <submittedName>
        <fullName evidence="1">Uncharacterized protein</fullName>
    </submittedName>
</protein>
<evidence type="ECO:0000313" key="1">
    <source>
        <dbReference type="EMBL" id="CAI6306688.1"/>
    </source>
</evidence>
<dbReference type="EMBL" id="CAOQHR010000002">
    <property type="protein sequence ID" value="CAI6306688.1"/>
    <property type="molecule type" value="Genomic_DNA"/>
</dbReference>
<organism evidence="1 2">
    <name type="scientific">Periconia digitata</name>
    <dbReference type="NCBI Taxonomy" id="1303443"/>
    <lineage>
        <taxon>Eukaryota</taxon>
        <taxon>Fungi</taxon>
        <taxon>Dikarya</taxon>
        <taxon>Ascomycota</taxon>
        <taxon>Pezizomycotina</taxon>
        <taxon>Dothideomycetes</taxon>
        <taxon>Pleosporomycetidae</taxon>
        <taxon>Pleosporales</taxon>
        <taxon>Massarineae</taxon>
        <taxon>Periconiaceae</taxon>
        <taxon>Periconia</taxon>
    </lineage>
</organism>
<dbReference type="AlphaFoldDB" id="A0A9W4XIS4"/>
<accession>A0A9W4XIS4</accession>
<reference evidence="1" key="1">
    <citation type="submission" date="2023-01" db="EMBL/GenBank/DDBJ databases">
        <authorList>
            <person name="Van Ghelder C."/>
            <person name="Rancurel C."/>
        </authorList>
    </citation>
    <scope>NUCLEOTIDE SEQUENCE</scope>
    <source>
        <strain evidence="1">CNCM I-4278</strain>
    </source>
</reference>
<proteinExistence type="predicted"/>
<evidence type="ECO:0000313" key="2">
    <source>
        <dbReference type="Proteomes" id="UP001152607"/>
    </source>
</evidence>
<sequence>MTLCFDSVVRAFVGQNQRADALTLIVSLLRLTEESSSSVDFPPLPSPPVRWSRLSSIRHPQPSVQSSQDGIVTWPGHPCYLSHAVPVPERT</sequence>
<keyword evidence="2" id="KW-1185">Reference proteome</keyword>